<dbReference type="Proteomes" id="UP001479436">
    <property type="component" value="Unassembled WGS sequence"/>
</dbReference>
<dbReference type="InterPro" id="IPR029058">
    <property type="entry name" value="AB_hydrolase_fold"/>
</dbReference>
<dbReference type="Gene3D" id="3.40.50.1820">
    <property type="entry name" value="alpha/beta hydrolase"/>
    <property type="match status" value="1"/>
</dbReference>
<dbReference type="PANTHER" id="PTHR37017:SF11">
    <property type="entry name" value="ESTERASE_LIPASE_THIOESTERASE DOMAIN-CONTAINING PROTEIN"/>
    <property type="match status" value="1"/>
</dbReference>
<comment type="caution">
    <text evidence="2">The sequence shown here is derived from an EMBL/GenBank/DDBJ whole genome shotgun (WGS) entry which is preliminary data.</text>
</comment>
<protein>
    <recommendedName>
        <fullName evidence="1">AB hydrolase-1 domain-containing protein</fullName>
    </recommendedName>
</protein>
<proteinExistence type="predicted"/>
<name>A0ABR2WJ39_9FUNG</name>
<dbReference type="EMBL" id="JASJQH010001350">
    <property type="protein sequence ID" value="KAK9761525.1"/>
    <property type="molecule type" value="Genomic_DNA"/>
</dbReference>
<reference evidence="2 3" key="1">
    <citation type="submission" date="2023-04" db="EMBL/GenBank/DDBJ databases">
        <title>Genome of Basidiobolus ranarum AG-B5.</title>
        <authorList>
            <person name="Stajich J.E."/>
            <person name="Carter-House D."/>
            <person name="Gryganskyi A."/>
        </authorList>
    </citation>
    <scope>NUCLEOTIDE SEQUENCE [LARGE SCALE GENOMIC DNA]</scope>
    <source>
        <strain evidence="2 3">AG-B5</strain>
    </source>
</reference>
<organism evidence="2 3">
    <name type="scientific">Basidiobolus ranarum</name>
    <dbReference type="NCBI Taxonomy" id="34480"/>
    <lineage>
        <taxon>Eukaryota</taxon>
        <taxon>Fungi</taxon>
        <taxon>Fungi incertae sedis</taxon>
        <taxon>Zoopagomycota</taxon>
        <taxon>Entomophthoromycotina</taxon>
        <taxon>Basidiobolomycetes</taxon>
        <taxon>Basidiobolales</taxon>
        <taxon>Basidiobolaceae</taxon>
        <taxon>Basidiobolus</taxon>
    </lineage>
</organism>
<gene>
    <name evidence="2" type="ORF">K7432_013511</name>
</gene>
<keyword evidence="3" id="KW-1185">Reference proteome</keyword>
<evidence type="ECO:0000313" key="2">
    <source>
        <dbReference type="EMBL" id="KAK9761525.1"/>
    </source>
</evidence>
<dbReference type="InterPro" id="IPR000073">
    <property type="entry name" value="AB_hydrolase_1"/>
</dbReference>
<dbReference type="Pfam" id="PF12697">
    <property type="entry name" value="Abhydrolase_6"/>
    <property type="match status" value="1"/>
</dbReference>
<evidence type="ECO:0000313" key="3">
    <source>
        <dbReference type="Proteomes" id="UP001479436"/>
    </source>
</evidence>
<sequence>MNIILVHGASADGSSWSRVIPTLLSAGHNVTAAQLPLTSLSNDVKRVRELLDNLTGPTLLVGHSYGCAVVTGAGTDAKQVVGVVFIAGFALDEGESLADVYSKYPPLESGKYVNPDVHDYLWMKPEYFPKYFAADVDLKTAKTMAVVQNPIAAQGFAEKSGPPAWKKLPSWYQISNNDKMIPPAAERMMAKRANSTTIELNSSHASLVSHWKEVANFILLASKSC</sequence>
<accession>A0ABR2WJ39</accession>
<feature type="domain" description="AB hydrolase-1" evidence="1">
    <location>
        <begin position="3"/>
        <end position="216"/>
    </location>
</feature>
<dbReference type="InterPro" id="IPR052897">
    <property type="entry name" value="Sec-Metab_Biosynth_Hydrolase"/>
</dbReference>
<dbReference type="SUPFAM" id="SSF53474">
    <property type="entry name" value="alpha/beta-Hydrolases"/>
    <property type="match status" value="1"/>
</dbReference>
<evidence type="ECO:0000259" key="1">
    <source>
        <dbReference type="Pfam" id="PF12697"/>
    </source>
</evidence>
<dbReference type="PANTHER" id="PTHR37017">
    <property type="entry name" value="AB HYDROLASE-1 DOMAIN-CONTAINING PROTEIN-RELATED"/>
    <property type="match status" value="1"/>
</dbReference>